<feature type="region of interest" description="Disordered" evidence="10">
    <location>
        <begin position="61"/>
        <end position="160"/>
    </location>
</feature>
<dbReference type="AlphaFoldDB" id="A0A8J2REX7"/>
<dbReference type="Gene3D" id="2.30.30.140">
    <property type="match status" value="1"/>
</dbReference>
<protein>
    <recommendedName>
        <fullName evidence="12">Lamin-B receptor of TUDOR domain-containing protein</fullName>
    </recommendedName>
</protein>
<feature type="compositionally biased region" description="Basic and acidic residues" evidence="10">
    <location>
        <begin position="61"/>
        <end position="78"/>
    </location>
</feature>
<evidence type="ECO:0000256" key="9">
    <source>
        <dbReference type="ARBA" id="ARBA00023242"/>
    </source>
</evidence>
<dbReference type="InterPro" id="IPR019023">
    <property type="entry name" value="Lamin-B_rcpt_of_tudor"/>
</dbReference>
<sequence length="639" mass="71510">MPPIKKHFNKGESVFGLWPGSGGLYFKGVIVDSDPADGTYDVKFEEGTTYTLLEKHVRSSDSFKALEPKSSQRGEGRRGRPRSVSRSRSRSRTPGRKPRAKSPVNQSNSFVRKSTRKNKLIESEIKQSPERELKSIKVKEESNEDEASISFRRSPRAKAEKKFYGDEAEALEDVPLSRRKSSRLASKTKVSTIENQLDNDVYSDEGSSNEMSIKPNGKEQTKEAPAENDVGSGQEVNTGNVEEVEPINSFTATLTTIFLGNLPLVLFLYLVCKENKCLLEGIPRFTLTDLLSMYNPFVSLSIELFYLAIFLLSMVPTGEIVKIGEGHLFRRNSIVSAIVMISPLLATKHYLKISASSIFTHLPQFVIPNFVVTFVFAVIISYRERHSRHGNTGILSHFVFGSSLNATIASVNVKVWVHRAVFITVIALHCLVLEADYEKNQALSPSLSLVGAMQIIFSLEALWNDTHLFHSFDFNRVKIGWMYLTMNSYPFMTFLITLSAINSGIELSYLALVPTGVLFLVGLLIKAGSNSQKAAFLENPDHPTFSNMESLTSSSGKLLISGWWGWLRHPNILGDIIMHWAFVLPCGFHAALPFLVAIFITVCLVYRAKESDLAGKLKYGPSWDRYCQRVPSRVIPRVF</sequence>
<feature type="compositionally biased region" description="Polar residues" evidence="10">
    <location>
        <begin position="103"/>
        <end position="112"/>
    </location>
</feature>
<feature type="region of interest" description="Disordered" evidence="10">
    <location>
        <begin position="196"/>
        <end position="238"/>
    </location>
</feature>
<name>A0A8J2REX7_9CRUS</name>
<dbReference type="GO" id="GO:0050613">
    <property type="term" value="F:Delta14-sterol reductase activity"/>
    <property type="evidence" value="ECO:0007669"/>
    <property type="project" value="TreeGrafter"/>
</dbReference>
<comment type="caution">
    <text evidence="13">The sequence shown here is derived from an EMBL/GenBank/DDBJ whole genome shotgun (WGS) entry which is preliminary data.</text>
</comment>
<keyword evidence="6" id="KW-0238">DNA-binding</keyword>
<dbReference type="GO" id="GO:0005637">
    <property type="term" value="C:nuclear inner membrane"/>
    <property type="evidence" value="ECO:0007669"/>
    <property type="project" value="UniProtKB-SubCell"/>
</dbReference>
<evidence type="ECO:0000313" key="14">
    <source>
        <dbReference type="Proteomes" id="UP000789390"/>
    </source>
</evidence>
<dbReference type="SUPFAM" id="SSF63748">
    <property type="entry name" value="Tudor/PWWP/MBT"/>
    <property type="match status" value="1"/>
</dbReference>
<keyword evidence="4 11" id="KW-0812">Transmembrane</keyword>
<feature type="transmembrane region" description="Helical" evidence="11">
    <location>
        <begin position="291"/>
        <end position="312"/>
    </location>
</feature>
<organism evidence="13 14">
    <name type="scientific">Daphnia galeata</name>
    <dbReference type="NCBI Taxonomy" id="27404"/>
    <lineage>
        <taxon>Eukaryota</taxon>
        <taxon>Metazoa</taxon>
        <taxon>Ecdysozoa</taxon>
        <taxon>Arthropoda</taxon>
        <taxon>Crustacea</taxon>
        <taxon>Branchiopoda</taxon>
        <taxon>Diplostraca</taxon>
        <taxon>Cladocera</taxon>
        <taxon>Anomopoda</taxon>
        <taxon>Daphniidae</taxon>
        <taxon>Daphnia</taxon>
    </lineage>
</organism>
<evidence type="ECO:0000256" key="6">
    <source>
        <dbReference type="ARBA" id="ARBA00023125"/>
    </source>
</evidence>
<evidence type="ECO:0000259" key="12">
    <source>
        <dbReference type="Pfam" id="PF09465"/>
    </source>
</evidence>
<dbReference type="GO" id="GO:0005789">
    <property type="term" value="C:endoplasmic reticulum membrane"/>
    <property type="evidence" value="ECO:0007669"/>
    <property type="project" value="TreeGrafter"/>
</dbReference>
<feature type="domain" description="Lamin-B receptor of TUDOR" evidence="12">
    <location>
        <begin position="5"/>
        <end position="57"/>
    </location>
</feature>
<evidence type="ECO:0000256" key="10">
    <source>
        <dbReference type="SAM" id="MobiDB-lite"/>
    </source>
</evidence>
<keyword evidence="8" id="KW-0675">Receptor</keyword>
<dbReference type="Pfam" id="PF09465">
    <property type="entry name" value="LBR_tudor"/>
    <property type="match status" value="1"/>
</dbReference>
<feature type="transmembrane region" description="Helical" evidence="11">
    <location>
        <begin position="250"/>
        <end position="271"/>
    </location>
</feature>
<evidence type="ECO:0000256" key="7">
    <source>
        <dbReference type="ARBA" id="ARBA00023136"/>
    </source>
</evidence>
<dbReference type="InterPro" id="IPR001171">
    <property type="entry name" value="ERG24_DHCR-like"/>
</dbReference>
<evidence type="ECO:0000256" key="2">
    <source>
        <dbReference type="ARBA" id="ARBA00005402"/>
    </source>
</evidence>
<dbReference type="FunFam" id="1.20.120.1630:FF:000013">
    <property type="entry name" value="Lamin-B receptor-like Protein"/>
    <property type="match status" value="1"/>
</dbReference>
<dbReference type="GO" id="GO:0006695">
    <property type="term" value="P:cholesterol biosynthetic process"/>
    <property type="evidence" value="ECO:0007669"/>
    <property type="project" value="TreeGrafter"/>
</dbReference>
<evidence type="ECO:0000313" key="13">
    <source>
        <dbReference type="EMBL" id="CAH0100704.1"/>
    </source>
</evidence>
<feature type="compositionally biased region" description="Basic and acidic residues" evidence="10">
    <location>
        <begin position="119"/>
        <end position="141"/>
    </location>
</feature>
<dbReference type="Proteomes" id="UP000789390">
    <property type="component" value="Unassembled WGS sequence"/>
</dbReference>
<dbReference type="GO" id="GO:0003677">
    <property type="term" value="F:DNA binding"/>
    <property type="evidence" value="ECO:0007669"/>
    <property type="project" value="UniProtKB-KW"/>
</dbReference>
<dbReference type="OrthoDB" id="5326588at2759"/>
<dbReference type="PANTHER" id="PTHR21257:SF55">
    <property type="entry name" value="DELTA(14)-STEROL REDUCTASE LBR"/>
    <property type="match status" value="1"/>
</dbReference>
<keyword evidence="7 11" id="KW-0472">Membrane</keyword>
<dbReference type="EMBL" id="CAKKLH010000044">
    <property type="protein sequence ID" value="CAH0100704.1"/>
    <property type="molecule type" value="Genomic_DNA"/>
</dbReference>
<feature type="transmembrane region" description="Helical" evidence="11">
    <location>
        <begin position="394"/>
        <end position="411"/>
    </location>
</feature>
<comment type="subcellular location">
    <subcellularLocation>
        <location evidence="1">Nucleus inner membrane</location>
        <topology evidence="1">Multi-pass membrane protein</topology>
    </subcellularLocation>
</comment>
<feature type="transmembrane region" description="Helical" evidence="11">
    <location>
        <begin position="479"/>
        <end position="500"/>
    </location>
</feature>
<evidence type="ECO:0000256" key="8">
    <source>
        <dbReference type="ARBA" id="ARBA00023170"/>
    </source>
</evidence>
<accession>A0A8J2REX7</accession>
<keyword evidence="9" id="KW-0539">Nucleus</keyword>
<dbReference type="Gene3D" id="1.20.120.1630">
    <property type="match status" value="1"/>
</dbReference>
<proteinExistence type="inferred from homology"/>
<dbReference type="PANTHER" id="PTHR21257">
    <property type="entry name" value="DELTA(14)-STEROL REDUCTASE"/>
    <property type="match status" value="1"/>
</dbReference>
<gene>
    <name evidence="13" type="ORF">DGAL_LOCUS2992</name>
</gene>
<evidence type="ECO:0000256" key="3">
    <source>
        <dbReference type="ARBA" id="ARBA00022553"/>
    </source>
</evidence>
<evidence type="ECO:0000256" key="11">
    <source>
        <dbReference type="SAM" id="Phobius"/>
    </source>
</evidence>
<keyword evidence="5 11" id="KW-1133">Transmembrane helix</keyword>
<keyword evidence="14" id="KW-1185">Reference proteome</keyword>
<feature type="compositionally biased region" description="Basic residues" evidence="10">
    <location>
        <begin position="79"/>
        <end position="100"/>
    </location>
</feature>
<keyword evidence="3" id="KW-0597">Phosphoprotein</keyword>
<feature type="transmembrane region" description="Helical" evidence="11">
    <location>
        <begin position="363"/>
        <end position="382"/>
    </location>
</feature>
<feature type="transmembrane region" description="Helical" evidence="11">
    <location>
        <begin position="507"/>
        <end position="525"/>
    </location>
</feature>
<comment type="similarity">
    <text evidence="2">Belongs to the ERG4/ERG24 family.</text>
</comment>
<evidence type="ECO:0000256" key="1">
    <source>
        <dbReference type="ARBA" id="ARBA00004473"/>
    </source>
</evidence>
<evidence type="ECO:0000256" key="4">
    <source>
        <dbReference type="ARBA" id="ARBA00022692"/>
    </source>
</evidence>
<feature type="compositionally biased region" description="Basic and acidic residues" evidence="10">
    <location>
        <begin position="216"/>
        <end position="225"/>
    </location>
</feature>
<evidence type="ECO:0000256" key="5">
    <source>
        <dbReference type="ARBA" id="ARBA00022989"/>
    </source>
</evidence>
<feature type="transmembrane region" description="Helical" evidence="11">
    <location>
        <begin position="417"/>
        <end position="435"/>
    </location>
</feature>
<reference evidence="13" key="1">
    <citation type="submission" date="2021-11" db="EMBL/GenBank/DDBJ databases">
        <authorList>
            <person name="Schell T."/>
        </authorList>
    </citation>
    <scope>NUCLEOTIDE SEQUENCE</scope>
    <source>
        <strain evidence="13">M5</strain>
    </source>
</reference>
<dbReference type="Pfam" id="PF01222">
    <property type="entry name" value="ERG4_ERG24"/>
    <property type="match status" value="1"/>
</dbReference>
<feature type="transmembrane region" description="Helical" evidence="11">
    <location>
        <begin position="577"/>
        <end position="606"/>
    </location>
</feature>
<feature type="transmembrane region" description="Helical" evidence="11">
    <location>
        <begin position="442"/>
        <end position="459"/>
    </location>
</feature>